<comment type="caution">
    <text evidence="4">The sequence shown here is derived from an EMBL/GenBank/DDBJ whole genome shotgun (WGS) entry which is preliminary data.</text>
</comment>
<dbReference type="PANTHER" id="PTHR30055">
    <property type="entry name" value="HTH-TYPE TRANSCRIPTIONAL REGULATOR RUTR"/>
    <property type="match status" value="1"/>
</dbReference>
<sequence length="188" mass="20214">MSGNRERILEVALVVLGHDPDAGMGEVAAAAGVVRRTVYGHFPSRAELVQALTRRAVTEIAVVLDEVDAPDRPADAVWAQFIARLWPLVHRYRVLVALRRGEHAKEIHALLGPVEDLLTALVARGQSDGRFGRHLSAPILARLAWGAVFAMADDLAEDTSAVGPVSMASLLLLGVPHDRAEALAESTR</sequence>
<dbReference type="SUPFAM" id="SSF48498">
    <property type="entry name" value="Tetracyclin repressor-like, C-terminal domain"/>
    <property type="match status" value="1"/>
</dbReference>
<reference evidence="4 5" key="1">
    <citation type="submission" date="2018-10" db="EMBL/GenBank/DDBJ databases">
        <title>Genomic Encyclopedia of Archaeal and Bacterial Type Strains, Phase II (KMG-II): from individual species to whole genera.</title>
        <authorList>
            <person name="Goeker M."/>
        </authorList>
    </citation>
    <scope>NUCLEOTIDE SEQUENCE [LARGE SCALE GENOMIC DNA]</scope>
    <source>
        <strain evidence="4 5">RP-AC37</strain>
    </source>
</reference>
<name>A0A420XST0_9ACTN</name>
<evidence type="ECO:0000256" key="1">
    <source>
        <dbReference type="ARBA" id="ARBA00023125"/>
    </source>
</evidence>
<gene>
    <name evidence="4" type="ORF">CLV35_1569</name>
</gene>
<dbReference type="Proteomes" id="UP000281955">
    <property type="component" value="Unassembled WGS sequence"/>
</dbReference>
<dbReference type="Pfam" id="PF00440">
    <property type="entry name" value="TetR_N"/>
    <property type="match status" value="1"/>
</dbReference>
<evidence type="ECO:0000313" key="5">
    <source>
        <dbReference type="Proteomes" id="UP000281955"/>
    </source>
</evidence>
<feature type="DNA-binding region" description="H-T-H motif" evidence="2">
    <location>
        <begin position="23"/>
        <end position="42"/>
    </location>
</feature>
<dbReference type="PROSITE" id="PS50977">
    <property type="entry name" value="HTH_TETR_2"/>
    <property type="match status" value="1"/>
</dbReference>
<dbReference type="AlphaFoldDB" id="A0A420XST0"/>
<dbReference type="InterPro" id="IPR036271">
    <property type="entry name" value="Tet_transcr_reg_TetR-rel_C_sf"/>
</dbReference>
<dbReference type="PANTHER" id="PTHR30055:SF209">
    <property type="entry name" value="POSSIBLE TRANSCRIPTIONAL REGULATORY PROTEIN (PROBABLY TETR-FAMILY)"/>
    <property type="match status" value="1"/>
</dbReference>
<keyword evidence="5" id="KW-1185">Reference proteome</keyword>
<dbReference type="InterPro" id="IPR050109">
    <property type="entry name" value="HTH-type_TetR-like_transc_reg"/>
</dbReference>
<accession>A0A420XST0</accession>
<dbReference type="Gene3D" id="1.10.357.10">
    <property type="entry name" value="Tetracycline Repressor, domain 2"/>
    <property type="match status" value="1"/>
</dbReference>
<proteinExistence type="predicted"/>
<keyword evidence="1 2" id="KW-0238">DNA-binding</keyword>
<evidence type="ECO:0000259" key="3">
    <source>
        <dbReference type="PROSITE" id="PS50977"/>
    </source>
</evidence>
<dbReference type="InterPro" id="IPR009057">
    <property type="entry name" value="Homeodomain-like_sf"/>
</dbReference>
<dbReference type="InterPro" id="IPR001647">
    <property type="entry name" value="HTH_TetR"/>
</dbReference>
<dbReference type="SUPFAM" id="SSF46689">
    <property type="entry name" value="Homeodomain-like"/>
    <property type="match status" value="1"/>
</dbReference>
<protein>
    <submittedName>
        <fullName evidence="4">AcrR family transcriptional regulator</fullName>
    </submittedName>
</protein>
<dbReference type="GO" id="GO:0000976">
    <property type="term" value="F:transcription cis-regulatory region binding"/>
    <property type="evidence" value="ECO:0007669"/>
    <property type="project" value="TreeGrafter"/>
</dbReference>
<organism evidence="4 5">
    <name type="scientific">Motilibacter peucedani</name>
    <dbReference type="NCBI Taxonomy" id="598650"/>
    <lineage>
        <taxon>Bacteria</taxon>
        <taxon>Bacillati</taxon>
        <taxon>Actinomycetota</taxon>
        <taxon>Actinomycetes</taxon>
        <taxon>Motilibacterales</taxon>
        <taxon>Motilibacteraceae</taxon>
        <taxon>Motilibacter</taxon>
    </lineage>
</organism>
<dbReference type="RefSeq" id="WP_121193013.1">
    <property type="nucleotide sequence ID" value="NZ_RBWV01000010.1"/>
</dbReference>
<dbReference type="GO" id="GO:0003700">
    <property type="term" value="F:DNA-binding transcription factor activity"/>
    <property type="evidence" value="ECO:0007669"/>
    <property type="project" value="TreeGrafter"/>
</dbReference>
<evidence type="ECO:0000313" key="4">
    <source>
        <dbReference type="EMBL" id="RKS77867.1"/>
    </source>
</evidence>
<dbReference type="EMBL" id="RBWV01000010">
    <property type="protein sequence ID" value="RKS77867.1"/>
    <property type="molecule type" value="Genomic_DNA"/>
</dbReference>
<dbReference type="OrthoDB" id="3869819at2"/>
<feature type="domain" description="HTH tetR-type" evidence="3">
    <location>
        <begin position="2"/>
        <end position="60"/>
    </location>
</feature>
<dbReference type="InParanoid" id="A0A420XST0"/>
<evidence type="ECO:0000256" key="2">
    <source>
        <dbReference type="PROSITE-ProRule" id="PRU00335"/>
    </source>
</evidence>